<accession>A0AAV8GHA1</accession>
<evidence type="ECO:0000256" key="3">
    <source>
        <dbReference type="ARBA" id="ARBA00023004"/>
    </source>
</evidence>
<dbReference type="GO" id="GO:0005506">
    <property type="term" value="F:iron ion binding"/>
    <property type="evidence" value="ECO:0007669"/>
    <property type="project" value="InterPro"/>
</dbReference>
<name>A0AAV8GHA1_9POAL</name>
<dbReference type="InterPro" id="IPR036396">
    <property type="entry name" value="Cyt_P450_sf"/>
</dbReference>
<dbReference type="GO" id="GO:0016705">
    <property type="term" value="F:oxidoreductase activity, acting on paired donors, with incorporation or reduction of molecular oxygen"/>
    <property type="evidence" value="ECO:0007669"/>
    <property type="project" value="InterPro"/>
</dbReference>
<gene>
    <name evidence="4" type="ORF">LUZ62_017323</name>
</gene>
<organism evidence="4 5">
    <name type="scientific">Rhynchospora pubera</name>
    <dbReference type="NCBI Taxonomy" id="906938"/>
    <lineage>
        <taxon>Eukaryota</taxon>
        <taxon>Viridiplantae</taxon>
        <taxon>Streptophyta</taxon>
        <taxon>Embryophyta</taxon>
        <taxon>Tracheophyta</taxon>
        <taxon>Spermatophyta</taxon>
        <taxon>Magnoliopsida</taxon>
        <taxon>Liliopsida</taxon>
        <taxon>Poales</taxon>
        <taxon>Cyperaceae</taxon>
        <taxon>Cyperoideae</taxon>
        <taxon>Rhynchosporeae</taxon>
        <taxon>Rhynchospora</taxon>
    </lineage>
</organism>
<dbReference type="SUPFAM" id="SSF48264">
    <property type="entry name" value="Cytochrome P450"/>
    <property type="match status" value="1"/>
</dbReference>
<dbReference type="Pfam" id="PF00067">
    <property type="entry name" value="p450"/>
    <property type="match status" value="1"/>
</dbReference>
<dbReference type="InterPro" id="IPR001128">
    <property type="entry name" value="Cyt_P450"/>
</dbReference>
<comment type="similarity">
    <text evidence="1">Belongs to the cytochrome P450 family.</text>
</comment>
<dbReference type="EMBL" id="JAMFTS010000001">
    <property type="protein sequence ID" value="KAJ4804757.1"/>
    <property type="molecule type" value="Genomic_DNA"/>
</dbReference>
<evidence type="ECO:0000313" key="4">
    <source>
        <dbReference type="EMBL" id="KAJ4804757.1"/>
    </source>
</evidence>
<evidence type="ECO:0000256" key="2">
    <source>
        <dbReference type="ARBA" id="ARBA00022723"/>
    </source>
</evidence>
<dbReference type="Gene3D" id="1.10.630.10">
    <property type="entry name" value="Cytochrome P450"/>
    <property type="match status" value="1"/>
</dbReference>
<evidence type="ECO:0000256" key="1">
    <source>
        <dbReference type="ARBA" id="ARBA00010617"/>
    </source>
</evidence>
<reference evidence="4" key="1">
    <citation type="submission" date="2022-08" db="EMBL/GenBank/DDBJ databases">
        <authorList>
            <person name="Marques A."/>
        </authorList>
    </citation>
    <scope>NUCLEOTIDE SEQUENCE</scope>
    <source>
        <strain evidence="4">RhyPub2mFocal</strain>
        <tissue evidence="4">Leaves</tissue>
    </source>
</reference>
<keyword evidence="5" id="KW-1185">Reference proteome</keyword>
<sequence length="300" mass="33753">MYKLPPSPPKLPFIGNLHQVGSLTLHSLRALSMKHGPLMLLHIGQIRTFVVSSAEMAQEILKKQDDIFASRPSVKADNILGYGALNVSFSPYGEYWKRAKKLYIAHLLGPAKVRSFKQAREDQVRFVLEKIRQAQKMSKSVDLTELFNLFAIGILGRLLSKNFSEKHLMLELTNQGAALYFEFNFEDYFPPLRFLDTFLQYESKLTSISKRCNDLFEKMISDCQNGAQDDKKAVVEISGREGGGNERTEMKIEVMANAIDGALEGDEEEEEMEELASQVVDEIGIDIICELVKAPTAAVN</sequence>
<dbReference type="Proteomes" id="UP001140206">
    <property type="component" value="Chromosome 1"/>
</dbReference>
<dbReference type="PANTHER" id="PTHR47955:SF14">
    <property type="entry name" value="OS01G0543600 PROTEIN"/>
    <property type="match status" value="1"/>
</dbReference>
<keyword evidence="2" id="KW-0479">Metal-binding</keyword>
<dbReference type="GO" id="GO:0020037">
    <property type="term" value="F:heme binding"/>
    <property type="evidence" value="ECO:0007669"/>
    <property type="project" value="InterPro"/>
</dbReference>
<proteinExistence type="inferred from homology"/>
<protein>
    <submittedName>
        <fullName evidence="4">Cytochrome P450</fullName>
    </submittedName>
</protein>
<evidence type="ECO:0000313" key="5">
    <source>
        <dbReference type="Proteomes" id="UP001140206"/>
    </source>
</evidence>
<dbReference type="PANTHER" id="PTHR47955">
    <property type="entry name" value="CYTOCHROME P450 FAMILY 71 PROTEIN"/>
    <property type="match status" value="1"/>
</dbReference>
<keyword evidence="3" id="KW-0408">Iron</keyword>
<comment type="caution">
    <text evidence="4">The sequence shown here is derived from an EMBL/GenBank/DDBJ whole genome shotgun (WGS) entry which is preliminary data.</text>
</comment>
<dbReference type="GO" id="GO:0004497">
    <property type="term" value="F:monooxygenase activity"/>
    <property type="evidence" value="ECO:0007669"/>
    <property type="project" value="InterPro"/>
</dbReference>
<dbReference type="AlphaFoldDB" id="A0AAV8GHA1"/>